<protein>
    <submittedName>
        <fullName evidence="2">Helix-turn-helix domain-containing protein</fullName>
    </submittedName>
</protein>
<feature type="domain" description="Winged helix-turn helix" evidence="1">
    <location>
        <begin position="92"/>
        <end position="140"/>
    </location>
</feature>
<organism evidence="2 3">
    <name type="scientific">Paraburkholderia solitsugae</name>
    <dbReference type="NCBI Taxonomy" id="2675748"/>
    <lineage>
        <taxon>Bacteria</taxon>
        <taxon>Pseudomonadati</taxon>
        <taxon>Pseudomonadota</taxon>
        <taxon>Betaproteobacteria</taxon>
        <taxon>Burkholderiales</taxon>
        <taxon>Burkholderiaceae</taxon>
        <taxon>Paraburkholderia</taxon>
    </lineage>
</organism>
<dbReference type="EMBL" id="WOEY01000188">
    <property type="protein sequence ID" value="NPT48010.1"/>
    <property type="molecule type" value="Genomic_DNA"/>
</dbReference>
<dbReference type="Proteomes" id="UP000652198">
    <property type="component" value="Unassembled WGS sequence"/>
</dbReference>
<dbReference type="Pfam" id="PF13592">
    <property type="entry name" value="HTH_33"/>
    <property type="match status" value="1"/>
</dbReference>
<gene>
    <name evidence="2" type="ORF">GNZ12_43350</name>
</gene>
<sequence length="197" mass="21566">MGKQIDDVPLARRRALAAELLSKGHGISDVCRKARLSLPTVSKYKDLIERGGPEALARLRIHGNVPRLDDASQSWLVSAIKHSPGLHGYPGPTWTISQLRELIFRRLGVQFSASHVGHLVRGYGLAYRLTYSTSEKASPATARKSQGDVQAARRKTAAKMLLDGDSAERVAKELSISLRTIEKYRSMIVAGGVRAVE</sequence>
<dbReference type="SUPFAM" id="SSF46689">
    <property type="entry name" value="Homeodomain-like"/>
    <property type="match status" value="1"/>
</dbReference>
<dbReference type="RefSeq" id="WP_172319095.1">
    <property type="nucleotide sequence ID" value="NZ_WOEY01000188.1"/>
</dbReference>
<dbReference type="Pfam" id="PF13384">
    <property type="entry name" value="HTH_23"/>
    <property type="match status" value="1"/>
</dbReference>
<proteinExistence type="predicted"/>
<name>A0ABX2C7F6_9BURK</name>
<dbReference type="InterPro" id="IPR025959">
    <property type="entry name" value="Winged_HTH_dom"/>
</dbReference>
<evidence type="ECO:0000259" key="1">
    <source>
        <dbReference type="Pfam" id="PF13592"/>
    </source>
</evidence>
<dbReference type="InterPro" id="IPR009057">
    <property type="entry name" value="Homeodomain-like_sf"/>
</dbReference>
<evidence type="ECO:0000313" key="2">
    <source>
        <dbReference type="EMBL" id="NPT48010.1"/>
    </source>
</evidence>
<accession>A0ABX2C7F6</accession>
<comment type="caution">
    <text evidence="2">The sequence shown here is derived from an EMBL/GenBank/DDBJ whole genome shotgun (WGS) entry which is preliminary data.</text>
</comment>
<evidence type="ECO:0000313" key="3">
    <source>
        <dbReference type="Proteomes" id="UP000652198"/>
    </source>
</evidence>
<keyword evidence="3" id="KW-1185">Reference proteome</keyword>
<reference evidence="2 3" key="1">
    <citation type="submission" date="2019-11" db="EMBL/GenBank/DDBJ databases">
        <title>Metabolism of dissolved organic matter in forest soils.</title>
        <authorList>
            <person name="Cyle K.T."/>
            <person name="Wilhelm R.C."/>
            <person name="Martinez C.E."/>
        </authorList>
    </citation>
    <scope>NUCLEOTIDE SEQUENCE [LARGE SCALE GENOMIC DNA]</scope>
    <source>
        <strain evidence="2 3">1N</strain>
    </source>
</reference>